<dbReference type="GO" id="GO:0005783">
    <property type="term" value="C:endoplasmic reticulum"/>
    <property type="evidence" value="ECO:0007669"/>
    <property type="project" value="TreeGrafter"/>
</dbReference>
<dbReference type="AlphaFoldDB" id="A0A9W8XJS2"/>
<evidence type="ECO:0000256" key="3">
    <source>
        <dbReference type="SAM" id="Phobius"/>
    </source>
</evidence>
<dbReference type="OrthoDB" id="9984693at2759"/>
<keyword evidence="1 3" id="KW-0472">Membrane</keyword>
<keyword evidence="3" id="KW-1133">Transmembrane helix</keyword>
<evidence type="ECO:0000256" key="1">
    <source>
        <dbReference type="ARBA" id="ARBA00023136"/>
    </source>
</evidence>
<name>A0A9W8XJS2_9PLEO</name>
<reference evidence="4" key="1">
    <citation type="submission" date="2022-10" db="EMBL/GenBank/DDBJ databases">
        <title>Tapping the CABI collections for fungal endophytes: first genome assemblies for Collariella, Neodidymelliopsis, Ascochyta clinopodiicola, Didymella pomorum, Didymosphaeria variabile, Neocosmospora piperis and Neocucurbitaria cava.</title>
        <authorList>
            <person name="Hill R."/>
        </authorList>
    </citation>
    <scope>NUCLEOTIDE SEQUENCE</scope>
    <source>
        <strain evidence="4">IMI 356815</strain>
    </source>
</reference>
<dbReference type="Gene3D" id="3.60.21.10">
    <property type="match status" value="1"/>
</dbReference>
<feature type="region of interest" description="Disordered" evidence="2">
    <location>
        <begin position="451"/>
        <end position="482"/>
    </location>
</feature>
<evidence type="ECO:0000313" key="5">
    <source>
        <dbReference type="Proteomes" id="UP001140513"/>
    </source>
</evidence>
<evidence type="ECO:0000313" key="4">
    <source>
        <dbReference type="EMBL" id="KAJ4352222.1"/>
    </source>
</evidence>
<proteinExistence type="predicted"/>
<keyword evidence="3" id="KW-0812">Transmembrane</keyword>
<organism evidence="4 5">
    <name type="scientific">Didymosphaeria variabile</name>
    <dbReference type="NCBI Taxonomy" id="1932322"/>
    <lineage>
        <taxon>Eukaryota</taxon>
        <taxon>Fungi</taxon>
        <taxon>Dikarya</taxon>
        <taxon>Ascomycota</taxon>
        <taxon>Pezizomycotina</taxon>
        <taxon>Dothideomycetes</taxon>
        <taxon>Pleosporomycetidae</taxon>
        <taxon>Pleosporales</taxon>
        <taxon>Massarineae</taxon>
        <taxon>Didymosphaeriaceae</taxon>
        <taxon>Didymosphaeria</taxon>
    </lineage>
</organism>
<feature type="compositionally biased region" description="Acidic residues" evidence="2">
    <location>
        <begin position="178"/>
        <end position="187"/>
    </location>
</feature>
<dbReference type="GeneID" id="80911099"/>
<feature type="transmembrane region" description="Helical" evidence="3">
    <location>
        <begin position="7"/>
        <end position="31"/>
    </location>
</feature>
<dbReference type="GO" id="GO:0016020">
    <property type="term" value="C:membrane"/>
    <property type="evidence" value="ECO:0007669"/>
    <property type="project" value="GOC"/>
</dbReference>
<comment type="caution">
    <text evidence="4">The sequence shown here is derived from an EMBL/GenBank/DDBJ whole genome shotgun (WGS) entry which is preliminary data.</text>
</comment>
<protein>
    <recommendedName>
        <fullName evidence="6">Calcineurin-like phosphoesterase domain-containing protein</fullName>
    </recommendedName>
</protein>
<dbReference type="PANTHER" id="PTHR13315:SF1">
    <property type="entry name" value="PROTEIN TED1"/>
    <property type="match status" value="1"/>
</dbReference>
<gene>
    <name evidence="4" type="ORF">N0V89_007569</name>
</gene>
<dbReference type="RefSeq" id="XP_056070578.1">
    <property type="nucleotide sequence ID" value="XM_056216331.1"/>
</dbReference>
<evidence type="ECO:0000256" key="2">
    <source>
        <dbReference type="SAM" id="MobiDB-lite"/>
    </source>
</evidence>
<evidence type="ECO:0008006" key="6">
    <source>
        <dbReference type="Google" id="ProtNLM"/>
    </source>
</evidence>
<dbReference type="PANTHER" id="PTHR13315">
    <property type="entry name" value="METALLO PHOSPHOESTERASE RELATED"/>
    <property type="match status" value="1"/>
</dbReference>
<keyword evidence="5" id="KW-1185">Reference proteome</keyword>
<feature type="compositionally biased region" description="Basic and acidic residues" evidence="2">
    <location>
        <begin position="188"/>
        <end position="205"/>
    </location>
</feature>
<dbReference type="GO" id="GO:0006506">
    <property type="term" value="P:GPI anchor biosynthetic process"/>
    <property type="evidence" value="ECO:0007669"/>
    <property type="project" value="InterPro"/>
</dbReference>
<dbReference type="InterPro" id="IPR029052">
    <property type="entry name" value="Metallo-depent_PP-like"/>
</dbReference>
<feature type="transmembrane region" description="Helical" evidence="3">
    <location>
        <begin position="555"/>
        <end position="579"/>
    </location>
</feature>
<feature type="compositionally biased region" description="Acidic residues" evidence="2">
    <location>
        <begin position="460"/>
        <end position="476"/>
    </location>
</feature>
<feature type="region of interest" description="Disordered" evidence="2">
    <location>
        <begin position="177"/>
        <end position="205"/>
    </location>
</feature>
<dbReference type="Proteomes" id="UP001140513">
    <property type="component" value="Unassembled WGS sequence"/>
</dbReference>
<accession>A0A9W8XJS2</accession>
<dbReference type="EMBL" id="JAPEUX010000005">
    <property type="protein sequence ID" value="KAJ4352222.1"/>
    <property type="molecule type" value="Genomic_DNA"/>
</dbReference>
<dbReference type="InterPro" id="IPR033308">
    <property type="entry name" value="PGAP5/Cdc1/Ted1"/>
</dbReference>
<sequence>MQLSRIFFLLAHVLAPVALLGTTWLYLYPFFDEACSFPSPPNSTAPAPFRLLALGDPQLEGDSSLPKAGAKIFRSFDNLVDHVRVAEAALEKLDLVRNAIKGIPKDIPVDIWGNDWYLAHIVRTLRWWTKPSHVAVLGDLLGSQWISDEEFERRSRRYWDIVFRGLEKVPERIMTGYEEGELDAENEKEEKQADDGERQEREKRWGGTVEILGEDPSWAKRAINIAGNHDIGYAGDIDTNRMERFEHQYGKVNWDIVFTLPNTTLGNTEEQNDPPALRLVILNTMNLDTPAYDGDLQRETYDFINHVVTTSRSVNDKTHATILLTHIPLHKDSGVCVDSPFFDFFDGGGVKEQNMLSDHASKIVLESMFGLSSNQHAEGQGFGRRGIIINGHDHAGCDLLHYIVQPGVASGCPENVDEHQIHLPPALANASTSLFIEEVLKDSFDANDTLSDLNLPSQDSSEEAETEAEHEPESEEQQTKWQAQRVPYLPYKATSSGECIALNTVPRIREVTLRSMMGEFSGYAGFLSAWFDVSAGEKGEWKIEVSTCGLGVQHWWWAVHIVDVILVLALIVGGVLVLIEAKTNDASKTDDVKTIDLNASKHNNGKVGQAQELDML</sequence>
<dbReference type="SUPFAM" id="SSF56300">
    <property type="entry name" value="Metallo-dependent phosphatases"/>
    <property type="match status" value="1"/>
</dbReference>